<dbReference type="PANTHER" id="PTHR10851:SF0">
    <property type="entry name" value="PYRIDOXINE-5'-PHOSPHATE OXIDASE"/>
    <property type="match status" value="1"/>
</dbReference>
<keyword evidence="9" id="KW-1185">Reference proteome</keyword>
<dbReference type="SUPFAM" id="SSF50475">
    <property type="entry name" value="FMN-binding split barrel"/>
    <property type="match status" value="1"/>
</dbReference>
<comment type="cofactor">
    <cofactor evidence="5">
        <name>FMN</name>
        <dbReference type="ChEBI" id="CHEBI:58210"/>
    </cofactor>
    <text evidence="5">Binds 1 FMN per subunit.</text>
</comment>
<feature type="binding site" evidence="5">
    <location>
        <position position="195"/>
    </location>
    <ligand>
        <name>FMN</name>
        <dbReference type="ChEBI" id="CHEBI:58210"/>
    </ligand>
</feature>
<name>A0A1N6B7S3_9ACTN</name>
<dbReference type="InterPro" id="IPR012349">
    <property type="entry name" value="Split_barrel_FMN-bd"/>
</dbReference>
<dbReference type="Pfam" id="PF10590">
    <property type="entry name" value="PNP_phzG_C"/>
    <property type="match status" value="1"/>
</dbReference>
<keyword evidence="3 5" id="KW-0288">FMN</keyword>
<reference evidence="9" key="1">
    <citation type="submission" date="2016-12" db="EMBL/GenBank/DDBJ databases">
        <authorList>
            <person name="Varghese N."/>
            <person name="Submissions S."/>
        </authorList>
    </citation>
    <scope>NUCLEOTIDE SEQUENCE [LARGE SCALE GENOMIC DNA]</scope>
    <source>
        <strain evidence="9">DSM 45599</strain>
    </source>
</reference>
<organism evidence="8 9">
    <name type="scientific">Micromonospora cremea</name>
    <dbReference type="NCBI Taxonomy" id="709881"/>
    <lineage>
        <taxon>Bacteria</taxon>
        <taxon>Bacillati</taxon>
        <taxon>Actinomycetota</taxon>
        <taxon>Actinomycetes</taxon>
        <taxon>Micromonosporales</taxon>
        <taxon>Micromonosporaceae</taxon>
        <taxon>Micromonospora</taxon>
    </lineage>
</organism>
<dbReference type="Gene3D" id="2.30.110.10">
    <property type="entry name" value="Electron Transport, Fmn-binding Protein, Chain A"/>
    <property type="match status" value="1"/>
</dbReference>
<keyword evidence="4" id="KW-0560">Oxidoreductase</keyword>
<feature type="binding site" evidence="5">
    <location>
        <begin position="71"/>
        <end position="76"/>
    </location>
    <ligand>
        <name>FMN</name>
        <dbReference type="ChEBI" id="CHEBI:58210"/>
    </ligand>
</feature>
<dbReference type="STRING" id="709881.SAMN04489832_6821"/>
<evidence type="ECO:0000256" key="5">
    <source>
        <dbReference type="PIRSR" id="PIRSR000190-2"/>
    </source>
</evidence>
<evidence type="ECO:0000313" key="8">
    <source>
        <dbReference type="EMBL" id="SIN42064.1"/>
    </source>
</evidence>
<dbReference type="InterPro" id="IPR000659">
    <property type="entry name" value="Pyridox_Oxase"/>
</dbReference>
<dbReference type="Pfam" id="PF01243">
    <property type="entry name" value="PNPOx_N"/>
    <property type="match status" value="1"/>
</dbReference>
<feature type="domain" description="Pyridoxine 5'-phosphate oxidase dimerisation C-terminal" evidence="7">
    <location>
        <begin position="183"/>
        <end position="222"/>
    </location>
</feature>
<dbReference type="NCBIfam" id="NF004231">
    <property type="entry name" value="PRK05679.1"/>
    <property type="match status" value="1"/>
</dbReference>
<accession>A0A1N6B7S3</accession>
<feature type="binding site" evidence="5">
    <location>
        <begin position="150"/>
        <end position="151"/>
    </location>
    <ligand>
        <name>FMN</name>
        <dbReference type="ChEBI" id="CHEBI:58210"/>
    </ligand>
</feature>
<dbReference type="AlphaFoldDB" id="A0A1N6B7S3"/>
<sequence length="222" mass="24361">MGQDQAVSIRDLLRGLPVFARPLPQFAPGDAPDHPDDLFVSWLGEAIAAGVVEPHAMTLSTLDVDGVPDTRVLLLKDVDDRGWQFATDAGSAKGRQVAGRPDAALGFYWREQGRQVRVQGSVSPLDPQTSASDFLARPVGSRVASLASRQSEVLSDPTDLEHALAAAEDAVRENPDLLSASHTVYAVTPRTVEFWQGHAERRHVRLRYRRVGDAWIKELLWP</sequence>
<protein>
    <submittedName>
        <fullName evidence="8">Pyridoxamine 5'-phosphate oxidase</fullName>
    </submittedName>
</protein>
<dbReference type="PIRSF" id="PIRSF000190">
    <property type="entry name" value="Pyd_amn-ph_oxd"/>
    <property type="match status" value="1"/>
</dbReference>
<evidence type="ECO:0000256" key="1">
    <source>
        <dbReference type="ARBA" id="ARBA00007301"/>
    </source>
</evidence>
<evidence type="ECO:0000256" key="3">
    <source>
        <dbReference type="ARBA" id="ARBA00022643"/>
    </source>
</evidence>
<dbReference type="GO" id="GO:0004733">
    <property type="term" value="F:pyridoxamine phosphate oxidase activity"/>
    <property type="evidence" value="ECO:0007669"/>
    <property type="project" value="InterPro"/>
</dbReference>
<feature type="domain" description="Pyridoxamine 5'-phosphate oxidase N-terminal" evidence="6">
    <location>
        <begin position="44"/>
        <end position="157"/>
    </location>
</feature>
<feature type="binding site" evidence="5">
    <location>
        <position position="115"/>
    </location>
    <ligand>
        <name>FMN</name>
        <dbReference type="ChEBI" id="CHEBI:58210"/>
    </ligand>
</feature>
<dbReference type="PANTHER" id="PTHR10851">
    <property type="entry name" value="PYRIDOXINE-5-PHOSPHATE OXIDASE"/>
    <property type="match status" value="1"/>
</dbReference>
<evidence type="ECO:0000259" key="6">
    <source>
        <dbReference type="Pfam" id="PF01243"/>
    </source>
</evidence>
<dbReference type="GO" id="GO:0008615">
    <property type="term" value="P:pyridoxine biosynthetic process"/>
    <property type="evidence" value="ECO:0007669"/>
    <property type="project" value="InterPro"/>
</dbReference>
<evidence type="ECO:0000256" key="4">
    <source>
        <dbReference type="ARBA" id="ARBA00023002"/>
    </source>
</evidence>
<feature type="binding site" evidence="5">
    <location>
        <position position="93"/>
    </location>
    <ligand>
        <name>FMN</name>
        <dbReference type="ChEBI" id="CHEBI:58210"/>
    </ligand>
</feature>
<evidence type="ECO:0000259" key="7">
    <source>
        <dbReference type="Pfam" id="PF10590"/>
    </source>
</evidence>
<dbReference type="Proteomes" id="UP000185124">
    <property type="component" value="Unassembled WGS sequence"/>
</dbReference>
<dbReference type="InterPro" id="IPR011576">
    <property type="entry name" value="Pyridox_Oxase_N"/>
</dbReference>
<dbReference type="OrthoDB" id="9780392at2"/>
<proteinExistence type="inferred from homology"/>
<evidence type="ECO:0000256" key="2">
    <source>
        <dbReference type="ARBA" id="ARBA00022630"/>
    </source>
</evidence>
<dbReference type="InterPro" id="IPR019576">
    <property type="entry name" value="Pyridoxamine_oxidase_dimer_C"/>
</dbReference>
<gene>
    <name evidence="8" type="ORF">SAMN04489832_6821</name>
</gene>
<evidence type="ECO:0000313" key="9">
    <source>
        <dbReference type="Proteomes" id="UP000185124"/>
    </source>
</evidence>
<keyword evidence="2" id="KW-0285">Flavoprotein</keyword>
<dbReference type="GO" id="GO:0010181">
    <property type="term" value="F:FMN binding"/>
    <property type="evidence" value="ECO:0007669"/>
    <property type="project" value="InterPro"/>
</dbReference>
<feature type="binding site" evidence="5">
    <location>
        <position position="205"/>
    </location>
    <ligand>
        <name>FMN</name>
        <dbReference type="ChEBI" id="CHEBI:58210"/>
    </ligand>
</feature>
<comment type="similarity">
    <text evidence="1">Belongs to the pyridoxamine 5'-phosphate oxidase family.</text>
</comment>
<dbReference type="EMBL" id="FSQT01000002">
    <property type="protein sequence ID" value="SIN42064.1"/>
    <property type="molecule type" value="Genomic_DNA"/>
</dbReference>